<dbReference type="PROSITE" id="PS00211">
    <property type="entry name" value="ABC_TRANSPORTER_1"/>
    <property type="match status" value="1"/>
</dbReference>
<protein>
    <submittedName>
        <fullName evidence="7">ABC transporter ATP-binding protein</fullName>
    </submittedName>
</protein>
<dbReference type="Proteomes" id="UP001500957">
    <property type="component" value="Unassembled WGS sequence"/>
</dbReference>
<keyword evidence="4 7" id="KW-0067">ATP-binding</keyword>
<comment type="similarity">
    <text evidence="1">Belongs to the ABC transporter superfamily.</text>
</comment>
<dbReference type="CDD" id="cd03224">
    <property type="entry name" value="ABC_TM1139_LivF_branched"/>
    <property type="match status" value="1"/>
</dbReference>
<dbReference type="SUPFAM" id="SSF52540">
    <property type="entry name" value="P-loop containing nucleoside triphosphate hydrolases"/>
    <property type="match status" value="1"/>
</dbReference>
<dbReference type="Gene3D" id="3.40.50.300">
    <property type="entry name" value="P-loop containing nucleotide triphosphate hydrolases"/>
    <property type="match status" value="1"/>
</dbReference>
<evidence type="ECO:0000256" key="2">
    <source>
        <dbReference type="ARBA" id="ARBA00022448"/>
    </source>
</evidence>
<reference evidence="7 8" key="1">
    <citation type="journal article" date="2019" name="Int. J. Syst. Evol. Microbiol.">
        <title>The Global Catalogue of Microorganisms (GCM) 10K type strain sequencing project: providing services to taxonomists for standard genome sequencing and annotation.</title>
        <authorList>
            <consortium name="The Broad Institute Genomics Platform"/>
            <consortium name="The Broad Institute Genome Sequencing Center for Infectious Disease"/>
            <person name="Wu L."/>
            <person name="Ma J."/>
        </authorList>
    </citation>
    <scope>NUCLEOTIDE SEQUENCE [LARGE SCALE GENOMIC DNA]</scope>
    <source>
        <strain evidence="7 8">JCM 10671</strain>
    </source>
</reference>
<dbReference type="PANTHER" id="PTHR43820:SF4">
    <property type="entry name" value="HIGH-AFFINITY BRANCHED-CHAIN AMINO ACID TRANSPORT ATP-BINDING PROTEIN LIVF"/>
    <property type="match status" value="1"/>
</dbReference>
<dbReference type="EMBL" id="BAAAHE010000014">
    <property type="protein sequence ID" value="GAA0617294.1"/>
    <property type="molecule type" value="Genomic_DNA"/>
</dbReference>
<dbReference type="PROSITE" id="PS50893">
    <property type="entry name" value="ABC_TRANSPORTER_2"/>
    <property type="match status" value="1"/>
</dbReference>
<dbReference type="GO" id="GO:0005524">
    <property type="term" value="F:ATP binding"/>
    <property type="evidence" value="ECO:0007669"/>
    <property type="project" value="UniProtKB-KW"/>
</dbReference>
<dbReference type="InterPro" id="IPR027417">
    <property type="entry name" value="P-loop_NTPase"/>
</dbReference>
<comment type="caution">
    <text evidence="7">The sequence shown here is derived from an EMBL/GenBank/DDBJ whole genome shotgun (WGS) entry which is preliminary data.</text>
</comment>
<evidence type="ECO:0000313" key="7">
    <source>
        <dbReference type="EMBL" id="GAA0617294.1"/>
    </source>
</evidence>
<evidence type="ECO:0000256" key="5">
    <source>
        <dbReference type="ARBA" id="ARBA00022970"/>
    </source>
</evidence>
<evidence type="ECO:0000313" key="8">
    <source>
        <dbReference type="Proteomes" id="UP001500957"/>
    </source>
</evidence>
<dbReference type="SMART" id="SM00382">
    <property type="entry name" value="AAA"/>
    <property type="match status" value="1"/>
</dbReference>
<proteinExistence type="inferred from homology"/>
<organism evidence="7 8">
    <name type="scientific">Sporichthya brevicatena</name>
    <dbReference type="NCBI Taxonomy" id="171442"/>
    <lineage>
        <taxon>Bacteria</taxon>
        <taxon>Bacillati</taxon>
        <taxon>Actinomycetota</taxon>
        <taxon>Actinomycetes</taxon>
        <taxon>Sporichthyales</taxon>
        <taxon>Sporichthyaceae</taxon>
        <taxon>Sporichthya</taxon>
    </lineage>
</organism>
<keyword evidence="2" id="KW-0813">Transport</keyword>
<evidence type="ECO:0000259" key="6">
    <source>
        <dbReference type="PROSITE" id="PS50893"/>
    </source>
</evidence>
<dbReference type="InterPro" id="IPR003439">
    <property type="entry name" value="ABC_transporter-like_ATP-bd"/>
</dbReference>
<evidence type="ECO:0000256" key="3">
    <source>
        <dbReference type="ARBA" id="ARBA00022741"/>
    </source>
</evidence>
<dbReference type="InterPro" id="IPR017871">
    <property type="entry name" value="ABC_transporter-like_CS"/>
</dbReference>
<accession>A0ABN1GRF5</accession>
<keyword evidence="8" id="KW-1185">Reference proteome</keyword>
<name>A0ABN1GRF5_9ACTN</name>
<gene>
    <name evidence="7" type="ORF">GCM10009547_19380</name>
</gene>
<keyword evidence="3" id="KW-0547">Nucleotide-binding</keyword>
<evidence type="ECO:0000256" key="4">
    <source>
        <dbReference type="ARBA" id="ARBA00022840"/>
    </source>
</evidence>
<sequence>MFELENVHAGYAGATVLRGVSLRVPAGSVVALLGPNGAGKTTLLRVASGLLRPTAGRVLVDGRDFTAAPPHRLVAAGVCHVPEGRGVFPSLSVRDNIEVQARPGTEAEAFDRAVAAFPRLGERMHQQAGTLSGGEQQMLALARAYVQRPAVVLLDEVSMGLAPKVVDEIFAFLARLAAEGTSLLLVEQYVARALGSADYVYLLNRGELAFVGEPTELDATALAAQYVGASD</sequence>
<keyword evidence="5" id="KW-0029">Amino-acid transport</keyword>
<dbReference type="RefSeq" id="WP_344604078.1">
    <property type="nucleotide sequence ID" value="NZ_BAAAHE010000014.1"/>
</dbReference>
<dbReference type="InterPro" id="IPR052156">
    <property type="entry name" value="BCAA_Transport_ATP-bd_LivF"/>
</dbReference>
<dbReference type="Pfam" id="PF00005">
    <property type="entry name" value="ABC_tran"/>
    <property type="match status" value="1"/>
</dbReference>
<evidence type="ECO:0000256" key="1">
    <source>
        <dbReference type="ARBA" id="ARBA00005417"/>
    </source>
</evidence>
<dbReference type="InterPro" id="IPR003593">
    <property type="entry name" value="AAA+_ATPase"/>
</dbReference>
<dbReference type="PANTHER" id="PTHR43820">
    <property type="entry name" value="HIGH-AFFINITY BRANCHED-CHAIN AMINO ACID TRANSPORT ATP-BINDING PROTEIN LIVF"/>
    <property type="match status" value="1"/>
</dbReference>
<feature type="domain" description="ABC transporter" evidence="6">
    <location>
        <begin position="2"/>
        <end position="230"/>
    </location>
</feature>